<dbReference type="STRING" id="591159.SSQG_03114"/>
<dbReference type="OrthoDB" id="4113332at2"/>
<sequence length="256" mass="26721">MRKTVVVEIEKTFCDACLRKGEEAEATELLSLATSVEGASDRAWDLCLTHSVTFGRYLIDTLGMGDGTVPQAAAPVSVPEVDERQDVTEAEPEAVAEQPAEAAPVAEVERKGSVVVAGLPDDYDVSDYRTALTNLGYKTVHKAQGDTVGIIVGTNGANAIGKLLDASEKTLPCLDTIEQPGAVRAAVSAGVLTFPHSVPAVAKVYAVRSTEPEAGSPEAIRAWAKLNGVPCASKGRISSKIREAYKADLAGKASAA</sequence>
<dbReference type="Proteomes" id="UP000004184">
    <property type="component" value="Unassembled WGS sequence"/>
</dbReference>
<evidence type="ECO:0000313" key="5">
    <source>
        <dbReference type="Proteomes" id="UP000004184"/>
    </source>
</evidence>
<dbReference type="GO" id="GO:0016746">
    <property type="term" value="F:acyltransferase activity"/>
    <property type="evidence" value="ECO:0007669"/>
    <property type="project" value="InterPro"/>
</dbReference>
<dbReference type="Gene3D" id="4.10.320.10">
    <property type="entry name" value="E3-binding domain"/>
    <property type="match status" value="1"/>
</dbReference>
<dbReference type="InterPro" id="IPR055370">
    <property type="entry name" value="Lsr2_DNA-bd"/>
</dbReference>
<evidence type="ECO:0000256" key="2">
    <source>
        <dbReference type="SAM" id="MobiDB-lite"/>
    </source>
</evidence>
<dbReference type="InterPro" id="IPR036625">
    <property type="entry name" value="E3-bd_dom_sf"/>
</dbReference>
<evidence type="ECO:0000313" key="4">
    <source>
        <dbReference type="EMBL" id="EFL32596.1"/>
    </source>
</evidence>
<keyword evidence="1" id="KW-0238">DNA-binding</keyword>
<dbReference type="EMBL" id="GG657757">
    <property type="protein sequence ID" value="EFL32596.1"/>
    <property type="molecule type" value="Genomic_DNA"/>
</dbReference>
<evidence type="ECO:0000256" key="1">
    <source>
        <dbReference type="ARBA" id="ARBA00023125"/>
    </source>
</evidence>
<dbReference type="eggNOG" id="ENOG5031E3Y">
    <property type="taxonomic scope" value="Bacteria"/>
</dbReference>
<dbReference type="HOGENOM" id="CLU_1132421_0_0_11"/>
<organism evidence="4 5">
    <name type="scientific">Streptomyces viridochromogenes (strain DSM 40736 / JCM 4977 / BCRC 1201 / Tue 494)</name>
    <dbReference type="NCBI Taxonomy" id="591159"/>
    <lineage>
        <taxon>Bacteria</taxon>
        <taxon>Bacillati</taxon>
        <taxon>Actinomycetota</taxon>
        <taxon>Actinomycetes</taxon>
        <taxon>Kitasatosporales</taxon>
        <taxon>Streptomycetaceae</taxon>
        <taxon>Streptomyces</taxon>
    </lineage>
</organism>
<dbReference type="AlphaFoldDB" id="D9XE39"/>
<gene>
    <name evidence="4" type="ORF">SSQG_03114</name>
</gene>
<dbReference type="RefSeq" id="WP_003990708.1">
    <property type="nucleotide sequence ID" value="NZ_GG657757.1"/>
</dbReference>
<reference evidence="5" key="1">
    <citation type="submission" date="2009-02" db="EMBL/GenBank/DDBJ databases">
        <title>Annotation of Streptomyces viridochromogenes strain DSM 40736.</title>
        <authorList>
            <consortium name="The Broad Institute Genome Sequencing Platform"/>
            <consortium name="Broad Institute Microbial Sequencing Center"/>
            <person name="Fischbach M."/>
            <person name="Godfrey P."/>
            <person name="Ward D."/>
            <person name="Young S."/>
            <person name="Zeng Q."/>
            <person name="Koehrsen M."/>
            <person name="Alvarado L."/>
            <person name="Berlin A.M."/>
            <person name="Bochicchio J."/>
            <person name="Borenstein D."/>
            <person name="Chapman S.B."/>
            <person name="Chen Z."/>
            <person name="Engels R."/>
            <person name="Freedman E."/>
            <person name="Gellesch M."/>
            <person name="Goldberg J."/>
            <person name="Griggs A."/>
            <person name="Gujja S."/>
            <person name="Heilman E.R."/>
            <person name="Heiman D.I."/>
            <person name="Hepburn T.A."/>
            <person name="Howarth C."/>
            <person name="Jen D."/>
            <person name="Larson L."/>
            <person name="Lewis B."/>
            <person name="Mehta T."/>
            <person name="Park D."/>
            <person name="Pearson M."/>
            <person name="Richards J."/>
            <person name="Roberts A."/>
            <person name="Saif S."/>
            <person name="Shea T.D."/>
            <person name="Shenoy N."/>
            <person name="Sisk P."/>
            <person name="Stolte C."/>
            <person name="Sykes S.N."/>
            <person name="Thomson T."/>
            <person name="Walk T."/>
            <person name="White J."/>
            <person name="Yandava C."/>
            <person name="Straight P."/>
            <person name="Clardy J."/>
            <person name="Hung D."/>
            <person name="Kolter R."/>
            <person name="Mekalanos J."/>
            <person name="Walker S."/>
            <person name="Walsh C.T."/>
            <person name="Wieland-Brown L.C."/>
            <person name="Haas B."/>
            <person name="Nusbaum C."/>
            <person name="Birren B."/>
        </authorList>
    </citation>
    <scope>NUCLEOTIDE SEQUENCE [LARGE SCALE GENOMIC DNA]</scope>
    <source>
        <strain evidence="5">DSM 40736 / JCM 4977 / BCRC 1201 / Tue 494</strain>
    </source>
</reference>
<accession>D9XE39</accession>
<name>D9XE39_STRVT</name>
<evidence type="ECO:0000259" key="3">
    <source>
        <dbReference type="Pfam" id="PF23359"/>
    </source>
</evidence>
<feature type="domain" description="Lsr2 DNA-binding" evidence="3">
    <location>
        <begin position="216"/>
        <end position="247"/>
    </location>
</feature>
<feature type="region of interest" description="Disordered" evidence="2">
    <location>
        <begin position="82"/>
        <end position="103"/>
    </location>
</feature>
<protein>
    <recommendedName>
        <fullName evidence="3">Lsr2 DNA-binding domain-containing protein</fullName>
    </recommendedName>
</protein>
<keyword evidence="5" id="KW-1185">Reference proteome</keyword>
<dbReference type="Pfam" id="PF23359">
    <property type="entry name" value="Lsr2_DNA-bd"/>
    <property type="match status" value="1"/>
</dbReference>
<proteinExistence type="predicted"/>
<dbReference type="GO" id="GO:0003677">
    <property type="term" value="F:DNA binding"/>
    <property type="evidence" value="ECO:0007669"/>
    <property type="project" value="UniProtKB-KW"/>
</dbReference>